<reference evidence="1 2" key="1">
    <citation type="journal article" date="2003" name="Science">
        <title>A genomic view of the human-Bacteroides thetaiotaomicron symbiosis.</title>
        <authorList>
            <person name="Xu J."/>
            <person name="Bjursell M.K."/>
            <person name="Himrod J."/>
            <person name="Deng S."/>
            <person name="Carmichael L.K."/>
            <person name="Chiang H.C."/>
            <person name="Hooper L.V."/>
            <person name="Gordon J.I."/>
        </authorList>
    </citation>
    <scope>NUCLEOTIDE SEQUENCE [LARGE SCALE GENOMIC DNA]</scope>
    <source>
        <strain evidence="2">ATCC 29148 / DSM 2079 / JCM 5827 / CCUG 10774 / NCTC 10582 / VPI-5482 / E50</strain>
    </source>
</reference>
<dbReference type="InterPro" id="IPR011990">
    <property type="entry name" value="TPR-like_helical_dom_sf"/>
</dbReference>
<dbReference type="SUPFAM" id="SSF48452">
    <property type="entry name" value="TPR-like"/>
    <property type="match status" value="1"/>
</dbReference>
<dbReference type="InParanoid" id="Q8ABP2"/>
<name>Q8ABP2_BACTN</name>
<reference evidence="1 2" key="2">
    <citation type="journal article" date="2009" name="Proc. Natl. Acad. Sci. U.S.A.">
        <title>Characterizing a model human gut microbiota composed of members of its two dominant bacterial phyla.</title>
        <authorList>
            <person name="Mahowald M.A."/>
            <person name="Rey F.E."/>
            <person name="Seedorf H."/>
            <person name="Turnbaugh P.J."/>
            <person name="Fulton R.S."/>
            <person name="Wollam A."/>
            <person name="Shah N."/>
            <person name="Wang C."/>
            <person name="Magrini V."/>
            <person name="Wilson R.K."/>
            <person name="Cantarel B.L."/>
            <person name="Coutinho P.M."/>
            <person name="Henrissat B."/>
            <person name="Crock L.W."/>
            <person name="Russell A."/>
            <person name="Verberkmoes N.C."/>
            <person name="Hettich R.L."/>
            <person name="Gordon J.I."/>
        </authorList>
    </citation>
    <scope>NUCLEOTIDE SEQUENCE [LARGE SCALE GENOMIC DNA]</scope>
    <source>
        <strain evidence="2">ATCC 29148 / DSM 2079 / JCM 5827 / CCUG 10774 / NCTC 10582 / VPI-5482 / E50</strain>
    </source>
</reference>
<dbReference type="EMBL" id="AE015928">
    <property type="protein sequence ID" value="AAO75175.1"/>
    <property type="molecule type" value="Genomic_DNA"/>
</dbReference>
<evidence type="ECO:0000313" key="1">
    <source>
        <dbReference type="EMBL" id="AAO75175.1"/>
    </source>
</evidence>
<protein>
    <submittedName>
        <fullName evidence="1">Uncharacterized protein</fullName>
    </submittedName>
</protein>
<dbReference type="eggNOG" id="ENOG5030XMD">
    <property type="taxonomic scope" value="Bacteria"/>
</dbReference>
<gene>
    <name evidence="1" type="ordered locus">BT_0068</name>
</gene>
<dbReference type="AlphaFoldDB" id="Q8ABP2"/>
<accession>Q8ABP2</accession>
<dbReference type="HOGENOM" id="CLU_1657361_0_0_10"/>
<dbReference type="Gene3D" id="1.25.40.390">
    <property type="match status" value="1"/>
</dbReference>
<evidence type="ECO:0000313" key="2">
    <source>
        <dbReference type="Proteomes" id="UP000001414"/>
    </source>
</evidence>
<keyword evidence="2" id="KW-1185">Reference proteome</keyword>
<organism evidence="1 2">
    <name type="scientific">Bacteroides thetaiotaomicron (strain ATCC 29148 / DSM 2079 / JCM 5827 / CCUG 10774 / NCTC 10582 / VPI-5482 / E50)</name>
    <dbReference type="NCBI Taxonomy" id="226186"/>
    <lineage>
        <taxon>Bacteria</taxon>
        <taxon>Pseudomonadati</taxon>
        <taxon>Bacteroidota</taxon>
        <taxon>Bacteroidia</taxon>
        <taxon>Bacteroidales</taxon>
        <taxon>Bacteroidaceae</taxon>
        <taxon>Bacteroides</taxon>
    </lineage>
</organism>
<dbReference type="EnsemblBacteria" id="AAO75175">
    <property type="protein sequence ID" value="AAO75175"/>
    <property type="gene ID" value="BT_0068"/>
</dbReference>
<dbReference type="PaxDb" id="226186-BT_0068"/>
<sequence>MKLAVGEVLVAVAGITGNSMSLTDGDSAVMLTRYDGGEEKINELRKEVENNCDVLEPAPIYPNEEESFWKRKAVQNAILGIYSNLRSYEYRQLLLEKIRLTGKDFDEHPASVITPYDSHVADVWSAAYLVISNANMVINALKPLTAPMSVPLTSTRRKP</sequence>
<dbReference type="KEGG" id="bth:BT_0068"/>
<dbReference type="RefSeq" id="WP_011107081.1">
    <property type="nucleotide sequence ID" value="NC_004663.1"/>
</dbReference>
<dbReference type="Proteomes" id="UP000001414">
    <property type="component" value="Chromosome"/>
</dbReference>
<proteinExistence type="predicted"/>